<dbReference type="RefSeq" id="WP_025016615.1">
    <property type="nucleotide sequence ID" value="NZ_BAABQR010000001.1"/>
</dbReference>
<dbReference type="InterPro" id="IPR010359">
    <property type="entry name" value="IrrE_HExxH"/>
</dbReference>
<dbReference type="AlphaFoldDB" id="A0A0B8QJU5"/>
<dbReference type="Gene3D" id="1.10.10.2910">
    <property type="match status" value="1"/>
</dbReference>
<organism evidence="2 3">
    <name type="scientific">Lactococcus lactis subsp. lactis</name>
    <name type="common">Streptococcus lactis</name>
    <dbReference type="NCBI Taxonomy" id="1360"/>
    <lineage>
        <taxon>Bacteria</taxon>
        <taxon>Bacillati</taxon>
        <taxon>Bacillota</taxon>
        <taxon>Bacilli</taxon>
        <taxon>Lactobacillales</taxon>
        <taxon>Streptococcaceae</taxon>
        <taxon>Lactococcus</taxon>
    </lineage>
</organism>
<reference evidence="2 3" key="1">
    <citation type="submission" date="2015-01" db="EMBL/GenBank/DDBJ databases">
        <title>Lactococcus lactis subsp.lactis JCM 5805 whole genome shotgun sequence.</title>
        <authorList>
            <person name="Fujii T."/>
            <person name="Tomita Y."/>
            <person name="Ikushima S."/>
            <person name="Fujiwara D."/>
        </authorList>
    </citation>
    <scope>NUCLEOTIDE SEQUENCE [LARGE SCALE GENOMIC DNA]</scope>
    <source>
        <strain evidence="2 3">JCM 5805</strain>
    </source>
</reference>
<evidence type="ECO:0000313" key="2">
    <source>
        <dbReference type="EMBL" id="GAM80090.1"/>
    </source>
</evidence>
<proteinExistence type="predicted"/>
<protein>
    <submittedName>
        <fullName evidence="2">Predicted Zn peptidase</fullName>
    </submittedName>
</protein>
<name>A0A0B8QJU5_LACLL</name>
<dbReference type="PATRIC" id="fig|1360.96.peg.1338"/>
<comment type="caution">
    <text evidence="2">The sequence shown here is derived from an EMBL/GenBank/DDBJ whole genome shotgun (WGS) entry which is preliminary data.</text>
</comment>
<accession>A0A0B8QJU5</accession>
<dbReference type="EMBL" id="BBSI01000017">
    <property type="protein sequence ID" value="GAM80090.1"/>
    <property type="molecule type" value="Genomic_DNA"/>
</dbReference>
<feature type="domain" description="IrrE N-terminal-like" evidence="1">
    <location>
        <begin position="33"/>
        <end position="90"/>
    </location>
</feature>
<gene>
    <name evidence="2" type="ORF">JCM5805K_1198</name>
</gene>
<sequence length="145" mass="17277">MSKLRELSRELGAEIIYFIPSENDVVLIDDIKGLYLPEYNIIYIRDDLTIIEQENVILHELGHCYCGHTHYNCHSKMFGSKQEAQADRFMVVYRFNEWLSKWDFAPEPNEINISQFMDAYELNNKLKWICESVIEEYTAEYHEVI</sequence>
<dbReference type="Pfam" id="PF06114">
    <property type="entry name" value="Peptidase_M78"/>
    <property type="match status" value="1"/>
</dbReference>
<evidence type="ECO:0000313" key="3">
    <source>
        <dbReference type="Proteomes" id="UP000031847"/>
    </source>
</evidence>
<dbReference type="Proteomes" id="UP000031847">
    <property type="component" value="Unassembled WGS sequence"/>
</dbReference>
<evidence type="ECO:0000259" key="1">
    <source>
        <dbReference type="Pfam" id="PF06114"/>
    </source>
</evidence>